<name>A0ABT2S9B1_9FIRM</name>
<evidence type="ECO:0000313" key="1">
    <source>
        <dbReference type="EMBL" id="MCU6701175.1"/>
    </source>
</evidence>
<reference evidence="1 2" key="1">
    <citation type="journal article" date="2021" name="ISME Commun">
        <title>Automated analysis of genomic sequences facilitates high-throughput and comprehensive description of bacteria.</title>
        <authorList>
            <person name="Hitch T.C.A."/>
        </authorList>
    </citation>
    <scope>NUCLEOTIDE SEQUENCE [LARGE SCALE GENOMIC DNA]</scope>
    <source>
        <strain evidence="1 2">Sanger_02</strain>
    </source>
</reference>
<dbReference type="Proteomes" id="UP001207605">
    <property type="component" value="Unassembled WGS sequence"/>
</dbReference>
<organism evidence="1 2">
    <name type="scientific">Dorea ammoniilytica</name>
    <dbReference type="NCBI Taxonomy" id="2981788"/>
    <lineage>
        <taxon>Bacteria</taxon>
        <taxon>Bacillati</taxon>
        <taxon>Bacillota</taxon>
        <taxon>Clostridia</taxon>
        <taxon>Lachnospirales</taxon>
        <taxon>Lachnospiraceae</taxon>
        <taxon>Dorea</taxon>
    </lineage>
</organism>
<accession>A0ABT2S9B1</accession>
<protein>
    <recommendedName>
        <fullName evidence="3">Nucleotidyltransferase</fullName>
    </recommendedName>
</protein>
<gene>
    <name evidence="1" type="ORF">OCV65_13200</name>
</gene>
<evidence type="ECO:0008006" key="3">
    <source>
        <dbReference type="Google" id="ProtNLM"/>
    </source>
</evidence>
<proteinExistence type="predicted"/>
<sequence>MVKGLDTFRKYFAGYEDQYVLIGGAACDIVFESNDANFRATRDLDMVLIIEALTPEFGEKFWKFIVDGKYRNRFVSGRKPQFYRFDKPEEKAFPKMIELFCRTDFELKNAEGITPIHIADEISSLSAILLDSDYYNVLLAGRIQKNALSVLRPEYIILFKAKAYLDLKRIKESEGIGDSKNIKKHKKDILRIAAELMLERVTDLPETVLGDIYSFIDSLEQDPFDLNLLKMYGLKNEDIVSLLKEIFEAEYKIVG</sequence>
<dbReference type="RefSeq" id="WP_262582458.1">
    <property type="nucleotide sequence ID" value="NZ_JAOQJV010000032.1"/>
</dbReference>
<dbReference type="EMBL" id="JAOQJV010000032">
    <property type="protein sequence ID" value="MCU6701175.1"/>
    <property type="molecule type" value="Genomic_DNA"/>
</dbReference>
<comment type="caution">
    <text evidence="1">The sequence shown here is derived from an EMBL/GenBank/DDBJ whole genome shotgun (WGS) entry which is preliminary data.</text>
</comment>
<keyword evidence="2" id="KW-1185">Reference proteome</keyword>
<evidence type="ECO:0000313" key="2">
    <source>
        <dbReference type="Proteomes" id="UP001207605"/>
    </source>
</evidence>